<feature type="transmembrane region" description="Helical" evidence="1">
    <location>
        <begin position="16"/>
        <end position="36"/>
    </location>
</feature>
<reference evidence="2 3" key="2">
    <citation type="journal article" date="2012" name="J. Bacteriol.">
        <title>Complete genome sequences of Desulfosporosinus orientis DSM765T, Desulfosporosinus youngiae DSM17734T, Desulfosporosinus meridiei DSM13257T, and Desulfosporosinus acidiphilus DSM22704T.</title>
        <authorList>
            <person name="Pester M."/>
            <person name="Brambilla E."/>
            <person name="Alazard D."/>
            <person name="Rattei T."/>
            <person name="Weinmaier T."/>
            <person name="Han J."/>
            <person name="Lucas S."/>
            <person name="Lapidus A."/>
            <person name="Cheng J.F."/>
            <person name="Goodwin L."/>
            <person name="Pitluck S."/>
            <person name="Peters L."/>
            <person name="Ovchinnikova G."/>
            <person name="Teshima H."/>
            <person name="Detter J.C."/>
            <person name="Han C.S."/>
            <person name="Tapia R."/>
            <person name="Land M.L."/>
            <person name="Hauser L."/>
            <person name="Kyrpides N.C."/>
            <person name="Ivanova N.N."/>
            <person name="Pagani I."/>
            <person name="Huntmann M."/>
            <person name="Wei C.L."/>
            <person name="Davenport K.W."/>
            <person name="Daligault H."/>
            <person name="Chain P.S."/>
            <person name="Chen A."/>
            <person name="Mavromatis K."/>
            <person name="Markowitz V."/>
            <person name="Szeto E."/>
            <person name="Mikhailova N."/>
            <person name="Pati A."/>
            <person name="Wagner M."/>
            <person name="Woyke T."/>
            <person name="Ollivier B."/>
            <person name="Klenk H.P."/>
            <person name="Spring S."/>
            <person name="Loy A."/>
        </authorList>
    </citation>
    <scope>NUCLEOTIDE SEQUENCE [LARGE SCALE GENOMIC DNA]</scope>
    <source>
        <strain evidence="3">ATCC 19365 / DSM 765 / NCIMB 8382 / VKM B-1628</strain>
    </source>
</reference>
<evidence type="ECO:0000313" key="2">
    <source>
        <dbReference type="EMBL" id="AET69628.1"/>
    </source>
</evidence>
<keyword evidence="1" id="KW-0812">Transmembrane</keyword>
<dbReference type="STRING" id="768706.Desor_4192"/>
<gene>
    <name evidence="2" type="ordered locus">Desor_4192</name>
</gene>
<evidence type="ECO:0000256" key="1">
    <source>
        <dbReference type="SAM" id="Phobius"/>
    </source>
</evidence>
<keyword evidence="1" id="KW-1133">Transmembrane helix</keyword>
<dbReference type="SUPFAM" id="SSF69318">
    <property type="entry name" value="Integrin alpha N-terminal domain"/>
    <property type="match status" value="1"/>
</dbReference>
<keyword evidence="1" id="KW-0472">Membrane</keyword>
<evidence type="ECO:0008006" key="4">
    <source>
        <dbReference type="Google" id="ProtNLM"/>
    </source>
</evidence>
<dbReference type="AlphaFoldDB" id="G7WHR6"/>
<dbReference type="PATRIC" id="fig|768706.3.peg.4249"/>
<dbReference type="HOGENOM" id="CLU_1531541_0_0_9"/>
<dbReference type="Proteomes" id="UP000006346">
    <property type="component" value="Chromosome"/>
</dbReference>
<keyword evidence="3" id="KW-1185">Reference proteome</keyword>
<name>G7WHR6_DESOD</name>
<sequence length="211" mass="23611">MGSDLFSTGMVKKTRVYCGVILVILAVIGFSGFVGFPASGGNDFPVQAAADLDGDGITEEYSLVDHCLTVREGDEELWRSPRDWRVDTLALGDADNDGTLNMVITLWKKGSFGALKPFWLTGEDTGYKNHLFVYGLKDKTMKQAWCSSDLDQPIISLTIRDWDGDGLNELVVEEGQYRRIDGEEYTLNTHSQVRTTVWRWDEWGFGLISPL</sequence>
<proteinExistence type="predicted"/>
<dbReference type="InterPro" id="IPR028994">
    <property type="entry name" value="Integrin_alpha_N"/>
</dbReference>
<reference evidence="3" key="1">
    <citation type="submission" date="2011-11" db="EMBL/GenBank/DDBJ databases">
        <title>Complete sequence of Desulfosporosinus orientis DSM 765.</title>
        <authorList>
            <person name="Lucas S."/>
            <person name="Han J."/>
            <person name="Lapidus A."/>
            <person name="Cheng J.-F."/>
            <person name="Goodwin L."/>
            <person name="Pitluck S."/>
            <person name="Peters L."/>
            <person name="Ovchinnikova G."/>
            <person name="Teshima H."/>
            <person name="Detter J.C."/>
            <person name="Han C."/>
            <person name="Tapia R."/>
            <person name="Land M."/>
            <person name="Hauser L."/>
            <person name="Kyrpides N."/>
            <person name="Ivanova N."/>
            <person name="Pagani I."/>
            <person name="Pester M."/>
            <person name="Spring S."/>
            <person name="Ollivier B."/>
            <person name="Rattei T."/>
            <person name="Klenk H.-P."/>
            <person name="Wagner M."/>
            <person name="Loy A."/>
            <person name="Woyke T."/>
        </authorList>
    </citation>
    <scope>NUCLEOTIDE SEQUENCE [LARGE SCALE GENOMIC DNA]</scope>
    <source>
        <strain evidence="3">ATCC 19365 / DSM 765 / NCIMB 8382 / VKM B-1628</strain>
    </source>
</reference>
<protein>
    <recommendedName>
        <fullName evidence="4">FG-GAP repeat protein</fullName>
    </recommendedName>
</protein>
<dbReference type="KEGG" id="dor:Desor_4192"/>
<evidence type="ECO:0000313" key="3">
    <source>
        <dbReference type="Proteomes" id="UP000006346"/>
    </source>
</evidence>
<dbReference type="eggNOG" id="COG2843">
    <property type="taxonomic scope" value="Bacteria"/>
</dbReference>
<accession>G7WHR6</accession>
<organism evidence="2 3">
    <name type="scientific">Desulfosporosinus orientis (strain ATCC 19365 / DSM 765 / NCIMB 8382 / VKM B-1628 / Singapore I)</name>
    <name type="common">Desulfotomaculum orientis</name>
    <dbReference type="NCBI Taxonomy" id="768706"/>
    <lineage>
        <taxon>Bacteria</taxon>
        <taxon>Bacillati</taxon>
        <taxon>Bacillota</taxon>
        <taxon>Clostridia</taxon>
        <taxon>Eubacteriales</taxon>
        <taxon>Desulfitobacteriaceae</taxon>
        <taxon>Desulfosporosinus</taxon>
    </lineage>
</organism>
<dbReference type="EMBL" id="CP003108">
    <property type="protein sequence ID" value="AET69628.1"/>
    <property type="molecule type" value="Genomic_DNA"/>
</dbReference>